<feature type="compositionally biased region" description="Basic and acidic residues" evidence="1">
    <location>
        <begin position="125"/>
        <end position="135"/>
    </location>
</feature>
<gene>
    <name evidence="2" type="ORF">A4U43_C04F8190</name>
</gene>
<feature type="region of interest" description="Disordered" evidence="1">
    <location>
        <begin position="106"/>
        <end position="158"/>
    </location>
</feature>
<dbReference type="GO" id="GO:0003743">
    <property type="term" value="F:translation initiation factor activity"/>
    <property type="evidence" value="ECO:0007669"/>
    <property type="project" value="InterPro"/>
</dbReference>
<dbReference type="AlphaFoldDB" id="A0A5P1F102"/>
<dbReference type="EMBL" id="CM007384">
    <property type="protein sequence ID" value="ONK71403.1"/>
    <property type="molecule type" value="Genomic_DNA"/>
</dbReference>
<evidence type="ECO:0000256" key="1">
    <source>
        <dbReference type="SAM" id="MobiDB-lite"/>
    </source>
</evidence>
<feature type="compositionally biased region" description="Basic and acidic residues" evidence="1">
    <location>
        <begin position="52"/>
        <end position="72"/>
    </location>
</feature>
<evidence type="ECO:0000313" key="2">
    <source>
        <dbReference type="EMBL" id="ONK71403.1"/>
    </source>
</evidence>
<sequence length="158" mass="17930">MRGFDLFNREGMNGNRVDSDSWGKNREDNGGSGRPRLVLQPRTLPVVNGCNGEEKKEIESKREERKEIDTKIKGANPFGEARPREEVLKEKGKDWKEIDEKLEAVKLREGGNPAGRKGFEVGNGLKEDRTERAWRTPEASDETPPTRVESVEEQLPEN</sequence>
<dbReference type="Proteomes" id="UP000243459">
    <property type="component" value="Chromosome 4"/>
</dbReference>
<proteinExistence type="predicted"/>
<evidence type="ECO:0000313" key="3">
    <source>
        <dbReference type="Proteomes" id="UP000243459"/>
    </source>
</evidence>
<protein>
    <submittedName>
        <fullName evidence="2">Uncharacterized protein</fullName>
    </submittedName>
</protein>
<dbReference type="PANTHER" id="PTHR32091">
    <property type="entry name" value="EUKARYOTIC TRANSLATION INITIATION FACTOR 4B"/>
    <property type="match status" value="1"/>
</dbReference>
<dbReference type="Gramene" id="ONK71403">
    <property type="protein sequence ID" value="ONK71403"/>
    <property type="gene ID" value="A4U43_C04F8190"/>
</dbReference>
<reference evidence="3" key="1">
    <citation type="journal article" date="2017" name="Nat. Commun.">
        <title>The asparagus genome sheds light on the origin and evolution of a young Y chromosome.</title>
        <authorList>
            <person name="Harkess A."/>
            <person name="Zhou J."/>
            <person name="Xu C."/>
            <person name="Bowers J.E."/>
            <person name="Van der Hulst R."/>
            <person name="Ayyampalayam S."/>
            <person name="Mercati F."/>
            <person name="Riccardi P."/>
            <person name="McKain M.R."/>
            <person name="Kakrana A."/>
            <person name="Tang H."/>
            <person name="Ray J."/>
            <person name="Groenendijk J."/>
            <person name="Arikit S."/>
            <person name="Mathioni S.M."/>
            <person name="Nakano M."/>
            <person name="Shan H."/>
            <person name="Telgmann-Rauber A."/>
            <person name="Kanno A."/>
            <person name="Yue Z."/>
            <person name="Chen H."/>
            <person name="Li W."/>
            <person name="Chen Y."/>
            <person name="Xu X."/>
            <person name="Zhang Y."/>
            <person name="Luo S."/>
            <person name="Chen H."/>
            <person name="Gao J."/>
            <person name="Mao Z."/>
            <person name="Pires J.C."/>
            <person name="Luo M."/>
            <person name="Kudrna D."/>
            <person name="Wing R.A."/>
            <person name="Meyers B.C."/>
            <person name="Yi K."/>
            <person name="Kong H."/>
            <person name="Lavrijsen P."/>
            <person name="Sunseri F."/>
            <person name="Falavigna A."/>
            <person name="Ye Y."/>
            <person name="Leebens-Mack J.H."/>
            <person name="Chen G."/>
        </authorList>
    </citation>
    <scope>NUCLEOTIDE SEQUENCE [LARGE SCALE GENOMIC DNA]</scope>
    <source>
        <strain evidence="3">cv. DH0086</strain>
    </source>
</reference>
<organism evidence="2 3">
    <name type="scientific">Asparagus officinalis</name>
    <name type="common">Garden asparagus</name>
    <dbReference type="NCBI Taxonomy" id="4686"/>
    <lineage>
        <taxon>Eukaryota</taxon>
        <taxon>Viridiplantae</taxon>
        <taxon>Streptophyta</taxon>
        <taxon>Embryophyta</taxon>
        <taxon>Tracheophyta</taxon>
        <taxon>Spermatophyta</taxon>
        <taxon>Magnoliopsida</taxon>
        <taxon>Liliopsida</taxon>
        <taxon>Asparagales</taxon>
        <taxon>Asparagaceae</taxon>
        <taxon>Asparagoideae</taxon>
        <taxon>Asparagus</taxon>
    </lineage>
</organism>
<feature type="compositionally biased region" description="Basic and acidic residues" evidence="1">
    <location>
        <begin position="17"/>
        <end position="29"/>
    </location>
</feature>
<dbReference type="OMA" id="REGMNGN"/>
<accession>A0A5P1F102</accession>
<feature type="region of interest" description="Disordered" evidence="1">
    <location>
        <begin position="1"/>
        <end position="89"/>
    </location>
</feature>
<dbReference type="InterPro" id="IPR010433">
    <property type="entry name" value="EIF-4B_pln"/>
</dbReference>
<name>A0A5P1F102_ASPOF</name>
<dbReference type="GO" id="GO:0003729">
    <property type="term" value="F:mRNA binding"/>
    <property type="evidence" value="ECO:0007669"/>
    <property type="project" value="TreeGrafter"/>
</dbReference>
<dbReference type="Pfam" id="PF06273">
    <property type="entry name" value="eIF-4B"/>
    <property type="match status" value="1"/>
</dbReference>
<dbReference type="OrthoDB" id="48651at2759"/>
<keyword evidence="3" id="KW-1185">Reference proteome</keyword>
<dbReference type="PANTHER" id="PTHR32091:SF17">
    <property type="entry name" value="EUKARYOTIC TRANSLATION INITIATION FACTOR 4B3"/>
    <property type="match status" value="1"/>
</dbReference>